<feature type="transmembrane region" description="Helical" evidence="2">
    <location>
        <begin position="255"/>
        <end position="279"/>
    </location>
</feature>
<dbReference type="GeneID" id="108016969"/>
<accession>A0AB39ZN02</accession>
<dbReference type="Proteomes" id="UP001652628">
    <property type="component" value="Chromosome X"/>
</dbReference>
<keyword evidence="2" id="KW-0472">Membrane</keyword>
<feature type="compositionally biased region" description="Low complexity" evidence="1">
    <location>
        <begin position="62"/>
        <end position="73"/>
    </location>
</feature>
<keyword evidence="2" id="KW-1133">Transmembrane helix</keyword>
<evidence type="ECO:0000313" key="4">
    <source>
        <dbReference type="RefSeq" id="XP_016939399.2"/>
    </source>
</evidence>
<keyword evidence="2" id="KW-0812">Transmembrane</keyword>
<evidence type="ECO:0000313" key="3">
    <source>
        <dbReference type="Proteomes" id="UP001652628"/>
    </source>
</evidence>
<proteinExistence type="predicted"/>
<evidence type="ECO:0000256" key="1">
    <source>
        <dbReference type="SAM" id="MobiDB-lite"/>
    </source>
</evidence>
<keyword evidence="3" id="KW-1185">Reference proteome</keyword>
<name>A0AB39ZN02_DROSZ</name>
<evidence type="ECO:0000256" key="2">
    <source>
        <dbReference type="SAM" id="Phobius"/>
    </source>
</evidence>
<evidence type="ECO:0000313" key="5">
    <source>
        <dbReference type="RefSeq" id="XP_036676810.2"/>
    </source>
</evidence>
<feature type="region of interest" description="Disordered" evidence="1">
    <location>
        <begin position="1"/>
        <end position="21"/>
    </location>
</feature>
<organism evidence="3 4">
    <name type="scientific">Drosophila suzukii</name>
    <name type="common">Spotted-wing drosophila fruit fly</name>
    <dbReference type="NCBI Taxonomy" id="28584"/>
    <lineage>
        <taxon>Eukaryota</taxon>
        <taxon>Metazoa</taxon>
        <taxon>Ecdysozoa</taxon>
        <taxon>Arthropoda</taxon>
        <taxon>Hexapoda</taxon>
        <taxon>Insecta</taxon>
        <taxon>Pterygota</taxon>
        <taxon>Neoptera</taxon>
        <taxon>Endopterygota</taxon>
        <taxon>Diptera</taxon>
        <taxon>Brachycera</taxon>
        <taxon>Muscomorpha</taxon>
        <taxon>Ephydroidea</taxon>
        <taxon>Drosophilidae</taxon>
        <taxon>Drosophila</taxon>
        <taxon>Sophophora</taxon>
    </lineage>
</organism>
<dbReference type="AlphaFoldDB" id="A0AB39ZN02"/>
<gene>
    <name evidence="4 5" type="primary">LOC108016969</name>
</gene>
<reference evidence="4 5" key="1">
    <citation type="submission" date="2025-05" db="UniProtKB">
        <authorList>
            <consortium name="RefSeq"/>
        </authorList>
    </citation>
    <scope>IDENTIFICATION</scope>
</reference>
<sequence length="330" mass="38276">MTSCRQSRQGNRNNIDEGAAGDVARREDGDDWMAMVQESPDLLPMRSSSVTAVVNRERMNRSRSAPARRNSMSRTRRLRNMPPPTMNSFFHDLAQRTKSTIGANVGIVLLYLALVLVPSIMELGPRIEFPAHWEQTGIFCFLKRRRLTLTFTGNVLRVAIRSCIGAIIPLISMLTMESPEQCKMRVRREEGPDLEVPVNLNIYCINLLPYILRLKAGFYLFVSDTWIAYNDQVLTIAETFNTWRILVYLNQIMQLIYAFELFLLMIQGLFGLIQAYRIFKKFSGKDNHRVPQFEHIGLKNGFWFKPSRYTIVVYQAFRERAWGYLHPPHF</sequence>
<feature type="region of interest" description="Disordered" evidence="1">
    <location>
        <begin position="58"/>
        <end position="84"/>
    </location>
</feature>
<feature type="transmembrane region" description="Helical" evidence="2">
    <location>
        <begin position="101"/>
        <end position="121"/>
    </location>
</feature>
<dbReference type="RefSeq" id="XP_036676810.2">
    <property type="nucleotide sequence ID" value="XM_036820915.3"/>
</dbReference>
<feature type="compositionally biased region" description="Polar residues" evidence="1">
    <location>
        <begin position="1"/>
        <end position="13"/>
    </location>
</feature>
<protein>
    <submittedName>
        <fullName evidence="4 5">Uncharacterized protein</fullName>
    </submittedName>
</protein>
<dbReference type="RefSeq" id="XP_016939399.2">
    <property type="nucleotide sequence ID" value="XM_017083910.4"/>
</dbReference>